<dbReference type="AlphaFoldDB" id="C8PJU2"/>
<feature type="transmembrane region" description="Helical" evidence="1">
    <location>
        <begin position="168"/>
        <end position="191"/>
    </location>
</feature>
<dbReference type="OrthoDB" id="5363732at2"/>
<comment type="caution">
    <text evidence="2">The sequence shown here is derived from an EMBL/GenBank/DDBJ whole genome shotgun (WGS) entry which is preliminary data.</text>
</comment>
<evidence type="ECO:0000313" key="2">
    <source>
        <dbReference type="EMBL" id="EEV17197.1"/>
    </source>
</evidence>
<dbReference type="Proteomes" id="UP000005709">
    <property type="component" value="Unassembled WGS sequence"/>
</dbReference>
<keyword evidence="1" id="KW-1133">Transmembrane helix</keyword>
<dbReference type="EMBL" id="ACYG01000027">
    <property type="protein sequence ID" value="EEV17197.1"/>
    <property type="molecule type" value="Genomic_DNA"/>
</dbReference>
<name>C8PJU2_9BACT</name>
<protein>
    <submittedName>
        <fullName evidence="2">Uncharacterized protein</fullName>
    </submittedName>
</protein>
<gene>
    <name evidence="2" type="ORF">CAMGR0001_1493</name>
</gene>
<reference evidence="2 3" key="1">
    <citation type="submission" date="2009-07" db="EMBL/GenBank/DDBJ databases">
        <authorList>
            <person name="Madupu R."/>
            <person name="Sebastian Y."/>
            <person name="Durkin A.S."/>
            <person name="Torralba M."/>
            <person name="Methe B."/>
            <person name="Sutton G.G."/>
            <person name="Strausberg R.L."/>
            <person name="Nelson K.E."/>
        </authorList>
    </citation>
    <scope>NUCLEOTIDE SEQUENCE [LARGE SCALE GENOMIC DNA]</scope>
    <source>
        <strain evidence="2 3">RM3268</strain>
    </source>
</reference>
<keyword evidence="1" id="KW-0812">Transmembrane</keyword>
<accession>C8PJU2</accession>
<sequence>MENFENWNKNVKKRDLNSNENANLNDFNQRDYDKEPIVIKNPYEFFLKNLDLFCFIGAFVILSTACIDYTDNIHKKEIKILLYFPFAFVILHIIWAFYYYIIKNKCETKFTNKTIEFIINGEVKRVKNLIDLEPITRNFKLSYSLGVYFHLFLFFLIILISISEKSLLYVFIIMVYYILWFLLNFLFKLIFHLILGGKLKDFSLYPAIIFDYPQYIGGRLWRLATIDMRPYNGKFHMVYIIHKQDYLDLQKYFSDKKHINLNLVEKKF</sequence>
<dbReference type="eggNOG" id="ENOG5030KFE">
    <property type="taxonomic scope" value="Bacteria"/>
</dbReference>
<dbReference type="RefSeq" id="WP_005872230.1">
    <property type="nucleotide sequence ID" value="NZ_ACYG01000027.1"/>
</dbReference>
<proteinExistence type="predicted"/>
<organism evidence="2 3">
    <name type="scientific">Campylobacter gracilis RM3268</name>
    <dbReference type="NCBI Taxonomy" id="553220"/>
    <lineage>
        <taxon>Bacteria</taxon>
        <taxon>Pseudomonadati</taxon>
        <taxon>Campylobacterota</taxon>
        <taxon>Epsilonproteobacteria</taxon>
        <taxon>Campylobacterales</taxon>
        <taxon>Campylobacteraceae</taxon>
        <taxon>Campylobacter</taxon>
    </lineage>
</organism>
<feature type="transmembrane region" description="Helical" evidence="1">
    <location>
        <begin position="82"/>
        <end position="101"/>
    </location>
</feature>
<dbReference type="STRING" id="824.CGRAC_0748"/>
<keyword evidence="1" id="KW-0472">Membrane</keyword>
<feature type="transmembrane region" description="Helical" evidence="1">
    <location>
        <begin position="141"/>
        <end position="162"/>
    </location>
</feature>
<keyword evidence="3" id="KW-1185">Reference proteome</keyword>
<feature type="transmembrane region" description="Helical" evidence="1">
    <location>
        <begin position="50"/>
        <end position="70"/>
    </location>
</feature>
<evidence type="ECO:0000313" key="3">
    <source>
        <dbReference type="Proteomes" id="UP000005709"/>
    </source>
</evidence>
<evidence type="ECO:0000256" key="1">
    <source>
        <dbReference type="SAM" id="Phobius"/>
    </source>
</evidence>